<dbReference type="Pfam" id="PF12698">
    <property type="entry name" value="ABC2_membrane_3"/>
    <property type="match status" value="1"/>
</dbReference>
<evidence type="ECO:0000256" key="1">
    <source>
        <dbReference type="ARBA" id="ARBA00004141"/>
    </source>
</evidence>
<feature type="transmembrane region" description="Helical" evidence="5">
    <location>
        <begin position="236"/>
        <end position="256"/>
    </location>
</feature>
<dbReference type="Proteomes" id="UP001501000">
    <property type="component" value="Unassembled WGS sequence"/>
</dbReference>
<protein>
    <recommendedName>
        <fullName evidence="6">ABC transmembrane type-2 domain-containing protein</fullName>
    </recommendedName>
</protein>
<dbReference type="PROSITE" id="PS51012">
    <property type="entry name" value="ABC_TM2"/>
    <property type="match status" value="1"/>
</dbReference>
<dbReference type="PANTHER" id="PTHR43027">
    <property type="entry name" value="DOXORUBICIN RESISTANCE ABC TRANSPORTER PERMEASE PROTEIN DRRC-RELATED"/>
    <property type="match status" value="1"/>
</dbReference>
<proteinExistence type="predicted"/>
<keyword evidence="8" id="KW-1185">Reference proteome</keyword>
<evidence type="ECO:0000259" key="6">
    <source>
        <dbReference type="PROSITE" id="PS51012"/>
    </source>
</evidence>
<feature type="transmembrane region" description="Helical" evidence="5">
    <location>
        <begin position="268"/>
        <end position="287"/>
    </location>
</feature>
<keyword evidence="4 5" id="KW-0472">Membrane</keyword>
<dbReference type="InterPro" id="IPR047817">
    <property type="entry name" value="ABC2_TM_bact-type"/>
</dbReference>
<evidence type="ECO:0000313" key="7">
    <source>
        <dbReference type="EMBL" id="GAA3941667.1"/>
    </source>
</evidence>
<evidence type="ECO:0000256" key="2">
    <source>
        <dbReference type="ARBA" id="ARBA00022692"/>
    </source>
</evidence>
<dbReference type="PANTHER" id="PTHR43027:SF2">
    <property type="entry name" value="TRANSPORT PERMEASE PROTEIN"/>
    <property type="match status" value="1"/>
</dbReference>
<dbReference type="RefSeq" id="WP_345287996.1">
    <property type="nucleotide sequence ID" value="NZ_BAABAJ010000032.1"/>
</dbReference>
<dbReference type="EMBL" id="BAABAJ010000032">
    <property type="protein sequence ID" value="GAA3941667.1"/>
    <property type="molecule type" value="Genomic_DNA"/>
</dbReference>
<feature type="transmembrane region" description="Helical" evidence="5">
    <location>
        <begin position="35"/>
        <end position="58"/>
    </location>
</feature>
<evidence type="ECO:0000256" key="3">
    <source>
        <dbReference type="ARBA" id="ARBA00022989"/>
    </source>
</evidence>
<feature type="domain" description="ABC transmembrane type-2" evidence="6">
    <location>
        <begin position="112"/>
        <end position="348"/>
    </location>
</feature>
<feature type="transmembrane region" description="Helical" evidence="5">
    <location>
        <begin position="201"/>
        <end position="230"/>
    </location>
</feature>
<organism evidence="7 8">
    <name type="scientific">Streptomyces gulbargensis</name>
    <dbReference type="NCBI Taxonomy" id="364901"/>
    <lineage>
        <taxon>Bacteria</taxon>
        <taxon>Bacillati</taxon>
        <taxon>Actinomycetota</taxon>
        <taxon>Actinomycetes</taxon>
        <taxon>Kitasatosporales</taxon>
        <taxon>Streptomycetaceae</taxon>
        <taxon>Streptomyces</taxon>
    </lineage>
</organism>
<feature type="transmembrane region" description="Helical" evidence="5">
    <location>
        <begin position="157"/>
        <end position="180"/>
    </location>
</feature>
<dbReference type="InterPro" id="IPR052902">
    <property type="entry name" value="ABC-2_transporter"/>
</dbReference>
<comment type="caution">
    <text evidence="7">The sequence shown here is derived from an EMBL/GenBank/DDBJ whole genome shotgun (WGS) entry which is preliminary data.</text>
</comment>
<accession>A0ABP7NE27</accession>
<name>A0ABP7NE27_9ACTN</name>
<comment type="subcellular location">
    <subcellularLocation>
        <location evidence="1">Membrane</location>
        <topology evidence="1">Multi-pass membrane protein</topology>
    </subcellularLocation>
</comment>
<sequence>MTTPLGLGAPPVSTTRQWRALSRAMTRQLLRDPAALFFSVVFPLLMAVFFVVLMQLTWVRGPFELAVVGTGPQAAALQEALGDGSTAVAVPQAGPQPDKAALIVPDEAAHTLRMAVDPEQPSVVAAVRAALDGTAWRGWEVTALGTDGTTLFDPMAFVIPGVLAFALLSLALTGTASALVAMRASGTLRLLSTTPARRPAVLLSLLPGRGLLALAVLALMGAGAVAGGLLEPASTLRLLLTTAIGLVMLLALGYLLGGLLSSPEVTNAISGLLTPVLLMSTGLLFPLELLPDAVAGPLSWTPLAMFGDALRHDVVGGITRHALWLDWTVMAATAAGLTALAARTFRWDTERG</sequence>
<dbReference type="InterPro" id="IPR013525">
    <property type="entry name" value="ABC2_TM"/>
</dbReference>
<evidence type="ECO:0000313" key="8">
    <source>
        <dbReference type="Proteomes" id="UP001501000"/>
    </source>
</evidence>
<keyword evidence="2 5" id="KW-0812">Transmembrane</keyword>
<feature type="transmembrane region" description="Helical" evidence="5">
    <location>
        <begin position="322"/>
        <end position="342"/>
    </location>
</feature>
<keyword evidence="3 5" id="KW-1133">Transmembrane helix</keyword>
<evidence type="ECO:0000256" key="4">
    <source>
        <dbReference type="ARBA" id="ARBA00023136"/>
    </source>
</evidence>
<gene>
    <name evidence="7" type="ORF">GCM10022244_57070</name>
</gene>
<evidence type="ECO:0000256" key="5">
    <source>
        <dbReference type="SAM" id="Phobius"/>
    </source>
</evidence>
<reference evidence="8" key="1">
    <citation type="journal article" date="2019" name="Int. J. Syst. Evol. Microbiol.">
        <title>The Global Catalogue of Microorganisms (GCM) 10K type strain sequencing project: providing services to taxonomists for standard genome sequencing and annotation.</title>
        <authorList>
            <consortium name="The Broad Institute Genomics Platform"/>
            <consortium name="The Broad Institute Genome Sequencing Center for Infectious Disease"/>
            <person name="Wu L."/>
            <person name="Ma J."/>
        </authorList>
    </citation>
    <scope>NUCLEOTIDE SEQUENCE [LARGE SCALE GENOMIC DNA]</scope>
    <source>
        <strain evidence="8">JCM 16956</strain>
    </source>
</reference>